<evidence type="ECO:0000256" key="9">
    <source>
        <dbReference type="ARBA" id="ARBA00022771"/>
    </source>
</evidence>
<dbReference type="InterPro" id="IPR037778">
    <property type="entry name" value="C2_fungal_PKC"/>
</dbReference>
<dbReference type="PROSITE" id="PS00479">
    <property type="entry name" value="ZF_DAG_PE_1"/>
    <property type="match status" value="2"/>
</dbReference>
<evidence type="ECO:0000256" key="11">
    <source>
        <dbReference type="ARBA" id="ARBA00022833"/>
    </source>
</evidence>
<dbReference type="GO" id="GO:0000935">
    <property type="term" value="C:division septum"/>
    <property type="evidence" value="ECO:0007669"/>
    <property type="project" value="EnsemblFungi"/>
</dbReference>
<reference evidence="25" key="1">
    <citation type="submission" date="2016-05" db="EMBL/GenBank/DDBJ databases">
        <title>Comparative genomics of biotechnologically important yeasts.</title>
        <authorList>
            <consortium name="DOE Joint Genome Institute"/>
            <person name="Riley R."/>
            <person name="Haridas S."/>
            <person name="Wolfe K.H."/>
            <person name="Lopes M.R."/>
            <person name="Hittinger C.T."/>
            <person name="Goker M."/>
            <person name="Salamov A."/>
            <person name="Wisecaver J."/>
            <person name="Long T.M."/>
            <person name="Aerts A.L."/>
            <person name="Barry K."/>
            <person name="Choi C."/>
            <person name="Clum A."/>
            <person name="Coughlan A.Y."/>
            <person name="Deshpande S."/>
            <person name="Douglass A.P."/>
            <person name="Hanson S.J."/>
            <person name="Klenk H.-P."/>
            <person name="Labutti K."/>
            <person name="Lapidus A."/>
            <person name="Lindquist E."/>
            <person name="Lipzen A."/>
            <person name="Meier-Kolthoff J.P."/>
            <person name="Ohm R.A."/>
            <person name="Otillar R.P."/>
            <person name="Pangilinan J."/>
            <person name="Peng Y."/>
            <person name="Rokas A."/>
            <person name="Rosa C.A."/>
            <person name="Scheuner C."/>
            <person name="Sibirny A.A."/>
            <person name="Slot J.C."/>
            <person name="Stielow J.B."/>
            <person name="Sun H."/>
            <person name="Kurtzman C.P."/>
            <person name="Blackwell M."/>
            <person name="Grigoriev I.V."/>
            <person name="Jeffries T.W."/>
        </authorList>
    </citation>
    <scope>NUCLEOTIDE SEQUENCE [LARGE SCALE GENOMIC DNA]</scope>
    <source>
        <strain evidence="25">NRRL Y-12698</strain>
    </source>
</reference>
<evidence type="ECO:0000256" key="12">
    <source>
        <dbReference type="ARBA" id="ARBA00022840"/>
    </source>
</evidence>
<dbReference type="InterPro" id="IPR000961">
    <property type="entry name" value="AGC-kinase_C"/>
</dbReference>
<dbReference type="Pfam" id="PF00433">
    <property type="entry name" value="Pkinase_C"/>
    <property type="match status" value="1"/>
</dbReference>
<dbReference type="Pfam" id="PF00069">
    <property type="entry name" value="Pkinase"/>
    <property type="match status" value="1"/>
</dbReference>
<dbReference type="GO" id="GO:2000769">
    <property type="term" value="P:regulation of establishment or maintenance of cell polarity regulating cell shape"/>
    <property type="evidence" value="ECO:0007669"/>
    <property type="project" value="EnsemblFungi"/>
</dbReference>
<proteinExistence type="inferred from homology"/>
<dbReference type="GO" id="GO:0030447">
    <property type="term" value="P:filamentous growth"/>
    <property type="evidence" value="ECO:0007669"/>
    <property type="project" value="UniProtKB-ARBA"/>
</dbReference>
<dbReference type="InterPro" id="IPR017892">
    <property type="entry name" value="Pkinase_C"/>
</dbReference>
<evidence type="ECO:0000256" key="17">
    <source>
        <dbReference type="PROSITE-ProRule" id="PRU10141"/>
    </source>
</evidence>
<dbReference type="CDD" id="cd11620">
    <property type="entry name" value="HR1_PKC-like_2_fungi"/>
    <property type="match status" value="1"/>
</dbReference>
<feature type="domain" description="C2" evidence="19">
    <location>
        <begin position="168"/>
        <end position="285"/>
    </location>
</feature>
<dbReference type="GO" id="GO:0106310">
    <property type="term" value="F:protein serine kinase activity"/>
    <property type="evidence" value="ECO:0007669"/>
    <property type="project" value="RHEA"/>
</dbReference>
<dbReference type="Pfam" id="PF00130">
    <property type="entry name" value="C1_1"/>
    <property type="match status" value="2"/>
</dbReference>
<dbReference type="GO" id="GO:0010606">
    <property type="term" value="P:positive regulation of cytoplasmic mRNA processing body assembly"/>
    <property type="evidence" value="ECO:0007669"/>
    <property type="project" value="EnsemblFungi"/>
</dbReference>
<keyword evidence="25" id="KW-1185">Reference proteome</keyword>
<dbReference type="GO" id="GO:0004697">
    <property type="term" value="F:diacylglycerol-dependent serine/threonine kinase activity"/>
    <property type="evidence" value="ECO:0007669"/>
    <property type="project" value="UniProtKB-EC"/>
</dbReference>
<dbReference type="SUPFAM" id="SSF56112">
    <property type="entry name" value="Protein kinase-like (PK-like)"/>
    <property type="match status" value="1"/>
</dbReference>
<dbReference type="SUPFAM" id="SSF49562">
    <property type="entry name" value="C2 domain (Calcium/lipid-binding domain, CaLB)"/>
    <property type="match status" value="1"/>
</dbReference>
<dbReference type="CDD" id="cd20823">
    <property type="entry name" value="C1_ScPKC1-like_rpt2"/>
    <property type="match status" value="1"/>
</dbReference>
<keyword evidence="10" id="KW-0418">Kinase</keyword>
<keyword evidence="6" id="KW-0479">Metal-binding</keyword>
<dbReference type="GO" id="GO:0032186">
    <property type="term" value="P:cellular bud neck septin ring organization"/>
    <property type="evidence" value="ECO:0007669"/>
    <property type="project" value="EnsemblFungi"/>
</dbReference>
<dbReference type="GO" id="GO:0005634">
    <property type="term" value="C:nucleus"/>
    <property type="evidence" value="ECO:0007669"/>
    <property type="project" value="EnsemblFungi"/>
</dbReference>
<dbReference type="FunFam" id="3.30.60.20:FF:000034">
    <property type="entry name" value="Protein kinase C"/>
    <property type="match status" value="1"/>
</dbReference>
<organism evidence="24 25">
    <name type="scientific">Babjeviella inositovora NRRL Y-12698</name>
    <dbReference type="NCBI Taxonomy" id="984486"/>
    <lineage>
        <taxon>Eukaryota</taxon>
        <taxon>Fungi</taxon>
        <taxon>Dikarya</taxon>
        <taxon>Ascomycota</taxon>
        <taxon>Saccharomycotina</taxon>
        <taxon>Pichiomycetes</taxon>
        <taxon>Serinales incertae sedis</taxon>
        <taxon>Babjeviella</taxon>
    </lineage>
</organism>
<evidence type="ECO:0000256" key="13">
    <source>
        <dbReference type="ARBA" id="ARBA00047272"/>
    </source>
</evidence>
<keyword evidence="9" id="KW-0863">Zinc-finger</keyword>
<dbReference type="PROSITE" id="PS50011">
    <property type="entry name" value="PROTEIN_KINASE_DOM"/>
    <property type="match status" value="1"/>
</dbReference>
<evidence type="ECO:0000256" key="14">
    <source>
        <dbReference type="ARBA" id="ARBA00047470"/>
    </source>
</evidence>
<feature type="compositionally biased region" description="Basic and acidic residues" evidence="18">
    <location>
        <begin position="588"/>
        <end position="598"/>
    </location>
</feature>
<dbReference type="GO" id="GO:0034063">
    <property type="term" value="P:stress granule assembly"/>
    <property type="evidence" value="ECO:0007669"/>
    <property type="project" value="EnsemblFungi"/>
</dbReference>
<keyword evidence="3" id="KW-0723">Serine/threonine-protein kinase</keyword>
<dbReference type="PROSITE" id="PS50081">
    <property type="entry name" value="ZF_DAG_PE_2"/>
    <property type="match status" value="2"/>
</dbReference>
<evidence type="ECO:0000256" key="16">
    <source>
        <dbReference type="PROSITE-ProRule" id="PRU01207"/>
    </source>
</evidence>
<dbReference type="GeneID" id="30147483"/>
<dbReference type="GO" id="GO:0090334">
    <property type="term" value="P:regulation of cell wall (1-&gt;3)-beta-D-glucan biosynthetic process"/>
    <property type="evidence" value="ECO:0007669"/>
    <property type="project" value="EnsemblFungi"/>
</dbReference>
<evidence type="ECO:0000256" key="1">
    <source>
        <dbReference type="ARBA" id="ARBA00005490"/>
    </source>
</evidence>
<dbReference type="GO" id="GO:1903139">
    <property type="term" value="P:positive regulation of cell integrity MAPK cascade"/>
    <property type="evidence" value="ECO:0007669"/>
    <property type="project" value="EnsemblFungi"/>
</dbReference>
<dbReference type="Proteomes" id="UP000094336">
    <property type="component" value="Unassembled WGS sequence"/>
</dbReference>
<dbReference type="SMART" id="SM00109">
    <property type="entry name" value="C1"/>
    <property type="match status" value="2"/>
</dbReference>
<evidence type="ECO:0000256" key="15">
    <source>
        <dbReference type="ARBA" id="ARBA00067241"/>
    </source>
</evidence>
<evidence type="ECO:0000256" key="4">
    <source>
        <dbReference type="ARBA" id="ARBA00022553"/>
    </source>
</evidence>
<dbReference type="PANTHER" id="PTHR24351">
    <property type="entry name" value="RIBOSOMAL PROTEIN S6 KINASE"/>
    <property type="match status" value="1"/>
</dbReference>
<dbReference type="Pfam" id="PF02185">
    <property type="entry name" value="HR1"/>
    <property type="match status" value="2"/>
</dbReference>
<dbReference type="GO" id="GO:0009272">
    <property type="term" value="P:fungal-type cell wall biogenesis"/>
    <property type="evidence" value="ECO:0007669"/>
    <property type="project" value="EnsemblFungi"/>
</dbReference>
<dbReference type="InterPro" id="IPR002219">
    <property type="entry name" value="PKC_DAG/PE"/>
</dbReference>
<dbReference type="Gene3D" id="1.10.510.10">
    <property type="entry name" value="Transferase(Phosphotransferase) domain 1"/>
    <property type="match status" value="1"/>
</dbReference>
<dbReference type="InterPro" id="IPR017441">
    <property type="entry name" value="Protein_kinase_ATP_BS"/>
</dbReference>
<dbReference type="SUPFAM" id="SSF46585">
    <property type="entry name" value="HR1 repeat"/>
    <property type="match status" value="1"/>
</dbReference>
<keyword evidence="12 17" id="KW-0067">ATP-binding</keyword>
<dbReference type="GO" id="GO:0009267">
    <property type="term" value="P:cellular response to starvation"/>
    <property type="evidence" value="ECO:0007669"/>
    <property type="project" value="EnsemblFungi"/>
</dbReference>
<dbReference type="GO" id="GO:0030427">
    <property type="term" value="C:site of polarized growth"/>
    <property type="evidence" value="ECO:0007669"/>
    <property type="project" value="EnsemblFungi"/>
</dbReference>
<evidence type="ECO:0000256" key="18">
    <source>
        <dbReference type="SAM" id="MobiDB-lite"/>
    </source>
</evidence>
<evidence type="ECO:0000256" key="3">
    <source>
        <dbReference type="ARBA" id="ARBA00022527"/>
    </source>
</evidence>
<feature type="domain" description="AGC-kinase C-terminal" evidence="22">
    <location>
        <begin position="936"/>
        <end position="1002"/>
    </location>
</feature>
<dbReference type="InterPro" id="IPR000008">
    <property type="entry name" value="C2_dom"/>
</dbReference>
<keyword evidence="16" id="KW-0175">Coiled coil</keyword>
<dbReference type="FunFam" id="3.30.200.20:FF:000103">
    <property type="entry name" value="Protein kinase C"/>
    <property type="match status" value="1"/>
</dbReference>
<keyword evidence="4" id="KW-0597">Phosphoprotein</keyword>
<evidence type="ECO:0000256" key="5">
    <source>
        <dbReference type="ARBA" id="ARBA00022679"/>
    </source>
</evidence>
<dbReference type="GO" id="GO:0005856">
    <property type="term" value="C:cytoskeleton"/>
    <property type="evidence" value="ECO:0007669"/>
    <property type="project" value="EnsemblFungi"/>
</dbReference>
<dbReference type="SUPFAM" id="SSF57889">
    <property type="entry name" value="Cysteine-rich domain"/>
    <property type="match status" value="2"/>
</dbReference>
<evidence type="ECO:0000256" key="8">
    <source>
        <dbReference type="ARBA" id="ARBA00022741"/>
    </source>
</evidence>
<accession>A0A1E3QKV7</accession>
<dbReference type="EC" id="2.7.11.13" evidence="2"/>
<comment type="catalytic activity">
    <reaction evidence="14">
        <text>L-seryl-[protein] + ATP = O-phospho-L-seryl-[protein] + ADP + H(+)</text>
        <dbReference type="Rhea" id="RHEA:17989"/>
        <dbReference type="Rhea" id="RHEA-COMP:9863"/>
        <dbReference type="Rhea" id="RHEA-COMP:11604"/>
        <dbReference type="ChEBI" id="CHEBI:15378"/>
        <dbReference type="ChEBI" id="CHEBI:29999"/>
        <dbReference type="ChEBI" id="CHEBI:30616"/>
        <dbReference type="ChEBI" id="CHEBI:83421"/>
        <dbReference type="ChEBI" id="CHEBI:456216"/>
        <dbReference type="EC" id="2.7.11.13"/>
    </reaction>
</comment>
<dbReference type="PROSITE" id="PS51285">
    <property type="entry name" value="AGC_KINASE_CTER"/>
    <property type="match status" value="1"/>
</dbReference>
<dbReference type="InterPro" id="IPR046349">
    <property type="entry name" value="C1-like_sf"/>
</dbReference>
<dbReference type="CDD" id="cd08689">
    <property type="entry name" value="C2_fungal_Pkc1p"/>
    <property type="match status" value="1"/>
</dbReference>
<keyword evidence="11" id="KW-0862">Zinc</keyword>
<dbReference type="PROSITE" id="PS51860">
    <property type="entry name" value="REM_1"/>
    <property type="match status" value="1"/>
</dbReference>
<dbReference type="RefSeq" id="XP_018983618.1">
    <property type="nucleotide sequence ID" value="XM_019129630.1"/>
</dbReference>
<dbReference type="PROSITE" id="PS50004">
    <property type="entry name" value="C2"/>
    <property type="match status" value="1"/>
</dbReference>
<dbReference type="AlphaFoldDB" id="A0A1E3QKV7"/>
<dbReference type="GO" id="GO:0000425">
    <property type="term" value="P:pexophagy"/>
    <property type="evidence" value="ECO:0007669"/>
    <property type="project" value="EnsemblFungi"/>
</dbReference>
<dbReference type="STRING" id="984486.A0A1E3QKV7"/>
<dbReference type="FunFam" id="3.30.60.20:FF:000014">
    <property type="entry name" value="Protein kinase C"/>
    <property type="match status" value="1"/>
</dbReference>
<dbReference type="InterPro" id="IPR000719">
    <property type="entry name" value="Prot_kinase_dom"/>
</dbReference>
<keyword evidence="7" id="KW-0677">Repeat</keyword>
<dbReference type="Gene3D" id="3.30.200.20">
    <property type="entry name" value="Phosphorylase Kinase, domain 1"/>
    <property type="match status" value="1"/>
</dbReference>
<dbReference type="PROSITE" id="PS00108">
    <property type="entry name" value="PROTEIN_KINASE_ST"/>
    <property type="match status" value="1"/>
</dbReference>
<dbReference type="GO" id="GO:1902660">
    <property type="term" value="P:negative regulation of glucose mediated signaling pathway"/>
    <property type="evidence" value="ECO:0007669"/>
    <property type="project" value="EnsemblFungi"/>
</dbReference>
<evidence type="ECO:0000259" key="22">
    <source>
        <dbReference type="PROSITE" id="PS51285"/>
    </source>
</evidence>
<feature type="compositionally biased region" description="Polar residues" evidence="18">
    <location>
        <begin position="619"/>
        <end position="628"/>
    </location>
</feature>
<dbReference type="SMART" id="SM00742">
    <property type="entry name" value="Hr1"/>
    <property type="match status" value="2"/>
</dbReference>
<evidence type="ECO:0000256" key="10">
    <source>
        <dbReference type="ARBA" id="ARBA00022777"/>
    </source>
</evidence>
<gene>
    <name evidence="24" type="ORF">BABINDRAFT_162941</name>
</gene>
<dbReference type="SMART" id="SM00220">
    <property type="entry name" value="S_TKc"/>
    <property type="match status" value="1"/>
</dbReference>
<sequence length="1002" mass="114234">MSEPKGDVISDIKAKIQREERLIDGFKHMKNSTTNPQVMDRCISQIRETQQNINYLQATLSKLTLQTAATEAAEEPLYLRLDLVKYECPSLGHRIQYMLQQLEFKLQREKQYREGNEKLSRLYERDGDKRIVTETEGGKLESDLKIQLLSKSLKRYQDMYIDIDDVSRDNKIMTEHEFRRKPLSGTLKMAIQLVRDVDHIASPLFSKKPETAVVVKVDDAQKARTRGSRSGKWTEEFTIDIEKGNEVELSVYDKSSEQNVPVAVTWFLLADLVEELRKKKVSQELGKTGWVSASKIHDSDLSSRGDGSGFNMNAPVAAHAGEPTDPGTDEPVTTSMWIVLEPAGKLLITASFTKSNIVGGNKHVNAMGGLGRHGAIRQKKEEVFEQHGHQFVQKQFYNIMCCALCGDFLRYSGYQCQDCKFLCHKKCYQKVVTKCISKSSIELDPDEAKLNHRIPHRFEPLLNRGTKWCCHCGYILPWGRKNIRKCSECGVMCHALCIQLVPDFCGMSMEMANRILTTIKSTKHTGPKLPQNAIQHHHNDYPDHTKLPTLVTHQKLPPIPVPAHHTKRLPPVFDKDLLPEVLDKEVRSGAESFDRAESHTSSPGAEEDANQSFEEKQESVTPPVQSHISPKRLAPRVPEIFEPVEDRVGRPTVVAPESIPQKPKRKHRRKVGIDDFKMIAVLGKGNFGKVMLAQSKRTAYLCAIKVLKKDVIIETSEIESTKSEKRVFLVANKEQHPFLLNLHCCFQTENRIYYVMEYIAGGDLMYHVQKGKFTPRRAQFYAAEVLLALKYLHENGVIYRDLKLDNIMLTTDGHIKVADYGLCKENMWYGNTTNTFCGTPEFMAPELVTEQPYGRAVDWWTFGVLLYQMILNQSPFKGDDEDEIFNAIVHDEVVYNVNMSRESVLILQALLDKNPQTRLGAGTRDAKEIMEDPYFRNIDFDDIFHRRVPPPFIPELRGGVDFSNFDREFTDETPCLTPVDTTLTSAMQEQFRGFSHISDDMI</sequence>
<feature type="domain" description="REM-1" evidence="23">
    <location>
        <begin position="85"/>
        <end position="162"/>
    </location>
</feature>
<dbReference type="GO" id="GO:0035556">
    <property type="term" value="P:intracellular signal transduction"/>
    <property type="evidence" value="ECO:0007669"/>
    <property type="project" value="EnsemblFungi"/>
</dbReference>
<evidence type="ECO:0000256" key="6">
    <source>
        <dbReference type="ARBA" id="ARBA00022723"/>
    </source>
</evidence>
<evidence type="ECO:0000259" key="19">
    <source>
        <dbReference type="PROSITE" id="PS50004"/>
    </source>
</evidence>
<evidence type="ECO:0000313" key="24">
    <source>
        <dbReference type="EMBL" id="ODQ78290.1"/>
    </source>
</evidence>
<dbReference type="InterPro" id="IPR011009">
    <property type="entry name" value="Kinase-like_dom_sf"/>
</dbReference>
<dbReference type="GO" id="GO:0008270">
    <property type="term" value="F:zinc ion binding"/>
    <property type="evidence" value="ECO:0007669"/>
    <property type="project" value="UniProtKB-KW"/>
</dbReference>
<evidence type="ECO:0000256" key="7">
    <source>
        <dbReference type="ARBA" id="ARBA00022737"/>
    </source>
</evidence>
<comment type="catalytic activity">
    <reaction evidence="13">
        <text>L-threonyl-[protein] + ATP = O-phospho-L-threonyl-[protein] + ADP + H(+)</text>
        <dbReference type="Rhea" id="RHEA:46608"/>
        <dbReference type="Rhea" id="RHEA-COMP:11060"/>
        <dbReference type="Rhea" id="RHEA-COMP:11605"/>
        <dbReference type="ChEBI" id="CHEBI:15378"/>
        <dbReference type="ChEBI" id="CHEBI:30013"/>
        <dbReference type="ChEBI" id="CHEBI:30616"/>
        <dbReference type="ChEBI" id="CHEBI:61977"/>
        <dbReference type="ChEBI" id="CHEBI:456216"/>
        <dbReference type="EC" id="2.7.11.13"/>
    </reaction>
</comment>
<dbReference type="SMART" id="SM00133">
    <property type="entry name" value="S_TK_X"/>
    <property type="match status" value="1"/>
</dbReference>
<evidence type="ECO:0000313" key="25">
    <source>
        <dbReference type="Proteomes" id="UP000094336"/>
    </source>
</evidence>
<evidence type="ECO:0000256" key="2">
    <source>
        <dbReference type="ARBA" id="ARBA00012429"/>
    </source>
</evidence>
<dbReference type="FunFam" id="1.10.510.10:FF:000101">
    <property type="entry name" value="Protein kinase C"/>
    <property type="match status" value="1"/>
</dbReference>
<dbReference type="PROSITE" id="PS00107">
    <property type="entry name" value="PROTEIN_KINASE_ATP"/>
    <property type="match status" value="1"/>
</dbReference>
<dbReference type="OrthoDB" id="63267at2759"/>
<dbReference type="CDD" id="cd05570">
    <property type="entry name" value="STKc_PKC"/>
    <property type="match status" value="1"/>
</dbReference>
<feature type="region of interest" description="Disordered" evidence="18">
    <location>
        <begin position="588"/>
        <end position="635"/>
    </location>
</feature>
<dbReference type="GO" id="GO:0010494">
    <property type="term" value="C:cytoplasmic stress granule"/>
    <property type="evidence" value="ECO:0007669"/>
    <property type="project" value="EnsemblFungi"/>
</dbReference>
<evidence type="ECO:0000259" key="20">
    <source>
        <dbReference type="PROSITE" id="PS50011"/>
    </source>
</evidence>
<dbReference type="CDD" id="cd20822">
    <property type="entry name" value="C1_ScPKC1-like_rpt1"/>
    <property type="match status" value="1"/>
</dbReference>
<dbReference type="InterPro" id="IPR008271">
    <property type="entry name" value="Ser/Thr_kinase_AS"/>
</dbReference>
<keyword evidence="5" id="KW-0808">Transferase</keyword>
<dbReference type="GO" id="GO:0060211">
    <property type="term" value="P:regulation of nuclear-transcribed mRNA poly(A) tail shortening"/>
    <property type="evidence" value="ECO:0007669"/>
    <property type="project" value="EnsemblFungi"/>
</dbReference>
<dbReference type="GO" id="GO:0060237">
    <property type="term" value="P:regulation of fungal-type cell wall organization"/>
    <property type="evidence" value="ECO:0007669"/>
    <property type="project" value="EnsemblFungi"/>
</dbReference>
<dbReference type="InterPro" id="IPR037312">
    <property type="entry name" value="PKC-like_HR1"/>
</dbReference>
<dbReference type="InterPro" id="IPR036274">
    <property type="entry name" value="HR1_rpt_sf"/>
</dbReference>
<protein>
    <recommendedName>
        <fullName evidence="15">Protein kinase C-like 1</fullName>
        <ecNumber evidence="2">2.7.11.13</ecNumber>
    </recommendedName>
</protein>
<feature type="binding site" evidence="17">
    <location>
        <position position="705"/>
    </location>
    <ligand>
        <name>ATP</name>
        <dbReference type="ChEBI" id="CHEBI:30616"/>
    </ligand>
</feature>
<dbReference type="InterPro" id="IPR011072">
    <property type="entry name" value="HR1_rho-bd"/>
</dbReference>
<dbReference type="Gene3D" id="3.30.60.20">
    <property type="match status" value="2"/>
</dbReference>
<comment type="similarity">
    <text evidence="1">Belongs to the protein kinase superfamily. AGC Ser/Thr protein kinase family. PKC subfamily.</text>
</comment>
<dbReference type="Pfam" id="PF00168">
    <property type="entry name" value="C2"/>
    <property type="match status" value="1"/>
</dbReference>
<feature type="domain" description="Protein kinase" evidence="20">
    <location>
        <begin position="676"/>
        <end position="935"/>
    </location>
</feature>
<evidence type="ECO:0000259" key="21">
    <source>
        <dbReference type="PROSITE" id="PS50081"/>
    </source>
</evidence>
<dbReference type="GO" id="GO:0070610">
    <property type="term" value="P:regulation of fungal-type cell wall (1-&gt;3)-alpha-glucan biosynthetic process"/>
    <property type="evidence" value="ECO:0007669"/>
    <property type="project" value="EnsemblFungi"/>
</dbReference>
<dbReference type="InterPro" id="IPR035892">
    <property type="entry name" value="C2_domain_sf"/>
</dbReference>
<keyword evidence="8 17" id="KW-0547">Nucleotide-binding</keyword>
<feature type="domain" description="Phorbol-ester/DAG-type" evidence="21">
    <location>
        <begin position="455"/>
        <end position="505"/>
    </location>
</feature>
<feature type="domain" description="Phorbol-ester/DAG-type" evidence="21">
    <location>
        <begin position="388"/>
        <end position="435"/>
    </location>
</feature>
<dbReference type="GO" id="GO:0005524">
    <property type="term" value="F:ATP binding"/>
    <property type="evidence" value="ECO:0007669"/>
    <property type="project" value="UniProtKB-UniRule"/>
</dbReference>
<name>A0A1E3QKV7_9ASCO</name>
<evidence type="ECO:0000259" key="23">
    <source>
        <dbReference type="PROSITE" id="PS51860"/>
    </source>
</evidence>
<dbReference type="EMBL" id="KV454436">
    <property type="protein sequence ID" value="ODQ78290.1"/>
    <property type="molecule type" value="Genomic_DNA"/>
</dbReference>